<comment type="caution">
    <text evidence="3">The sequence shown here is derived from an EMBL/GenBank/DDBJ whole genome shotgun (WGS) entry which is preliminary data.</text>
</comment>
<keyword evidence="1" id="KW-0812">Transmembrane</keyword>
<keyword evidence="1" id="KW-1133">Transmembrane helix</keyword>
<gene>
    <name evidence="3" type="ORF">OSCT_1942</name>
</gene>
<evidence type="ECO:0000313" key="4">
    <source>
        <dbReference type="Proteomes" id="UP000054010"/>
    </source>
</evidence>
<protein>
    <recommendedName>
        <fullName evidence="2">DZANK-type domain-containing protein</fullName>
    </recommendedName>
</protein>
<dbReference type="HOGENOM" id="CLU_1438726_0_0_0"/>
<dbReference type="OrthoDB" id="157546at2"/>
<dbReference type="Pfam" id="PF12773">
    <property type="entry name" value="DZR"/>
    <property type="match status" value="1"/>
</dbReference>
<dbReference type="InterPro" id="IPR025874">
    <property type="entry name" value="DZR"/>
</dbReference>
<dbReference type="Proteomes" id="UP000054010">
    <property type="component" value="Unassembled WGS sequence"/>
</dbReference>
<evidence type="ECO:0000259" key="2">
    <source>
        <dbReference type="Pfam" id="PF12773"/>
    </source>
</evidence>
<name>E1IF41_9CHLR</name>
<accession>E1IF41</accession>
<sequence length="196" mass="20808">MRCPSCQAELPDDAHFCIECGIVIDTAATGPTHQLQPKTSAQISCANCGAANPAHAIFCVRCGRRMGDTGTPTAPAPILSGNVIGTPDLTRQQPANPAPFGRPSDWNMASGIVFLIGLGTLMIFFPKLVWPGILVIIGITNFIRASGHGDVVGGTRSVLWLFGMALLFLMPRLLVPGIFVLIALSAIFEASVRRLR</sequence>
<reference evidence="3 4" key="1">
    <citation type="journal article" date="2011" name="J. Bacteriol.">
        <title>Draft genome sequence of the anoxygenic filamentous phototrophic bacterium Oscillochloris trichoides subsp. DG-6.</title>
        <authorList>
            <person name="Kuznetsov B.B."/>
            <person name="Ivanovsky R.N."/>
            <person name="Keppen O.I."/>
            <person name="Sukhacheva M.V."/>
            <person name="Bumazhkin B.K."/>
            <person name="Patutina E.O."/>
            <person name="Beletsky A.V."/>
            <person name="Mardanov A.V."/>
            <person name="Baslerov R.V."/>
            <person name="Panteleeva A.N."/>
            <person name="Kolganova T.V."/>
            <person name="Ravin N.V."/>
            <person name="Skryabin K.G."/>
        </authorList>
    </citation>
    <scope>NUCLEOTIDE SEQUENCE [LARGE SCALE GENOMIC DNA]</scope>
    <source>
        <strain evidence="3 4">DG-6</strain>
    </source>
</reference>
<dbReference type="AlphaFoldDB" id="E1IF41"/>
<evidence type="ECO:0000313" key="3">
    <source>
        <dbReference type="EMBL" id="EFO80208.1"/>
    </source>
</evidence>
<keyword evidence="1" id="KW-0472">Membrane</keyword>
<evidence type="ECO:0000256" key="1">
    <source>
        <dbReference type="SAM" id="Phobius"/>
    </source>
</evidence>
<feature type="transmembrane region" description="Helical" evidence="1">
    <location>
        <begin position="159"/>
        <end position="188"/>
    </location>
</feature>
<organism evidence="3 4">
    <name type="scientific">Oscillochloris trichoides DG-6</name>
    <dbReference type="NCBI Taxonomy" id="765420"/>
    <lineage>
        <taxon>Bacteria</taxon>
        <taxon>Bacillati</taxon>
        <taxon>Chloroflexota</taxon>
        <taxon>Chloroflexia</taxon>
        <taxon>Chloroflexales</taxon>
        <taxon>Chloroflexineae</taxon>
        <taxon>Oscillochloridaceae</taxon>
        <taxon>Oscillochloris</taxon>
    </lineage>
</organism>
<proteinExistence type="predicted"/>
<dbReference type="EMBL" id="ADVR01000080">
    <property type="protein sequence ID" value="EFO80208.1"/>
    <property type="molecule type" value="Genomic_DNA"/>
</dbReference>
<feature type="transmembrane region" description="Helical" evidence="1">
    <location>
        <begin position="112"/>
        <end position="139"/>
    </location>
</feature>
<feature type="domain" description="DZANK-type" evidence="2">
    <location>
        <begin position="3"/>
        <end position="63"/>
    </location>
</feature>
<dbReference type="STRING" id="765420.OSCT_1942"/>
<keyword evidence="4" id="KW-1185">Reference proteome</keyword>